<evidence type="ECO:0000256" key="3">
    <source>
        <dbReference type="ARBA" id="ARBA00022840"/>
    </source>
</evidence>
<dbReference type="GO" id="GO:0016887">
    <property type="term" value="F:ATP hydrolysis activity"/>
    <property type="evidence" value="ECO:0007669"/>
    <property type="project" value="InterPro"/>
</dbReference>
<keyword evidence="2" id="KW-0547">Nucleotide-binding</keyword>
<dbReference type="InterPro" id="IPR003959">
    <property type="entry name" value="ATPase_AAA_core"/>
</dbReference>
<dbReference type="EMBL" id="FOUF01000003">
    <property type="protein sequence ID" value="SFL96811.1"/>
    <property type="molecule type" value="Genomic_DNA"/>
</dbReference>
<evidence type="ECO:0000313" key="6">
    <source>
        <dbReference type="Proteomes" id="UP000199561"/>
    </source>
</evidence>
<dbReference type="PANTHER" id="PTHR23073">
    <property type="entry name" value="26S PROTEASOME REGULATORY SUBUNIT"/>
    <property type="match status" value="1"/>
</dbReference>
<dbReference type="InterPro" id="IPR003593">
    <property type="entry name" value="AAA+_ATPase"/>
</dbReference>
<evidence type="ECO:0000256" key="2">
    <source>
        <dbReference type="ARBA" id="ARBA00022741"/>
    </source>
</evidence>
<dbReference type="CDD" id="cd19481">
    <property type="entry name" value="RecA-like_protease"/>
    <property type="match status" value="1"/>
</dbReference>
<dbReference type="GO" id="GO:0005524">
    <property type="term" value="F:ATP binding"/>
    <property type="evidence" value="ECO:0007669"/>
    <property type="project" value="UniProtKB-KW"/>
</dbReference>
<dbReference type="Proteomes" id="UP000199561">
    <property type="component" value="Unassembled WGS sequence"/>
</dbReference>
<keyword evidence="3" id="KW-0067">ATP-binding</keyword>
<dbReference type="Pfam" id="PF22977">
    <property type="entry name" value="WHD"/>
    <property type="match status" value="1"/>
</dbReference>
<comment type="similarity">
    <text evidence="1">Belongs to the AAA ATPase family.</text>
</comment>
<dbReference type="STRING" id="52442.SAMN05421880_10363"/>
<organism evidence="5 6">
    <name type="scientific">Nitrosomonas nitrosa</name>
    <dbReference type="NCBI Taxonomy" id="52442"/>
    <lineage>
        <taxon>Bacteria</taxon>
        <taxon>Pseudomonadati</taxon>
        <taxon>Pseudomonadota</taxon>
        <taxon>Betaproteobacteria</taxon>
        <taxon>Nitrosomonadales</taxon>
        <taxon>Nitrosomonadaceae</taxon>
        <taxon>Nitrosomonas</taxon>
    </lineage>
</organism>
<dbReference type="InterPro" id="IPR027417">
    <property type="entry name" value="P-loop_NTPase"/>
</dbReference>
<dbReference type="Gene3D" id="3.40.50.300">
    <property type="entry name" value="P-loop containing nucleotide triphosphate hydrolases"/>
    <property type="match status" value="1"/>
</dbReference>
<evidence type="ECO:0000259" key="4">
    <source>
        <dbReference type="SMART" id="SM00382"/>
    </source>
</evidence>
<evidence type="ECO:0000256" key="1">
    <source>
        <dbReference type="ARBA" id="ARBA00006914"/>
    </source>
</evidence>
<dbReference type="Pfam" id="PF00004">
    <property type="entry name" value="AAA"/>
    <property type="match status" value="1"/>
</dbReference>
<dbReference type="SMART" id="SM00382">
    <property type="entry name" value="AAA"/>
    <property type="match status" value="1"/>
</dbReference>
<dbReference type="RefSeq" id="WP_090666256.1">
    <property type="nucleotide sequence ID" value="NZ_FOUF01000003.1"/>
</dbReference>
<evidence type="ECO:0000313" key="5">
    <source>
        <dbReference type="EMBL" id="SFL96811.1"/>
    </source>
</evidence>
<dbReference type="SUPFAM" id="SSF52540">
    <property type="entry name" value="P-loop containing nucleoside triphosphate hydrolases"/>
    <property type="match status" value="1"/>
</dbReference>
<proteinExistence type="inferred from homology"/>
<name>A0A1I4M0N5_9PROT</name>
<keyword evidence="6" id="KW-1185">Reference proteome</keyword>
<dbReference type="InterPro" id="IPR054472">
    <property type="entry name" value="WHD"/>
</dbReference>
<sequence>MNDLAAWHKTNDDYLSAAISWLRLRLMHLTKAHEDDDAETLEGARSAMQQLASTDPPPALLILSQRLGLARFETDVLLLCAAMEFDTRIAALCAKAQNDATRPYPTFALALALFDEPVWEALSPERPLRFWQLIEINQPAAQTLTVSALRADERVVSYIKGLNYLDDRLKTLIIPMTDAIDILPPSQLQQAEKLLQSIQASPSEWPMVNLVGVDSASKRAIANYVTRSIGLVCYRLSAELLPTAWAELETFVRLYQRESYLLPLALYLEIPDTDKVLPVIIRLLARLNGLLLLDTREPHSSTERGMVPLDVTKPTSAEQAAIWRQMLGNNASSTAAVLAGQFNLNVADIRHVTYTLLNTTLPAKTEAPAIQEDAWQACLLAARPRLDALAQRLEVKARRWEDLVLPDAEINTVQQIINQVDQRHHVYEQWGFGRRMTRGLGISALFSGESGTGKTLAAEVIAHRLKLDLYRIDLSQVVSKYIGETEKNLRRLFDAAEDGGTILFFDEADALFGKRSEVKDSHDRYANIEINYLLQRMEAFRGLAILASNMKSALDTAFMRRLRFIVNFPFPGLAERKRIWERIFPEEADKEMLDYDRLSRFNLTGGSIQNIAINAAFLAASTGCVITMPLIFEAIRGEFRKLEKPINEAEFRFIQAVEIQA</sequence>
<protein>
    <submittedName>
        <fullName evidence="5">ATPase family associated with various cellular activities (AAA)</fullName>
    </submittedName>
</protein>
<gene>
    <name evidence="5" type="ORF">SAMN05421880_10363</name>
</gene>
<reference evidence="5 6" key="1">
    <citation type="submission" date="2016-10" db="EMBL/GenBank/DDBJ databases">
        <authorList>
            <person name="de Groot N.N."/>
        </authorList>
    </citation>
    <scope>NUCLEOTIDE SEQUENCE [LARGE SCALE GENOMIC DNA]</scope>
    <source>
        <strain evidence="5 6">Nm146</strain>
    </source>
</reference>
<dbReference type="InterPro" id="IPR050221">
    <property type="entry name" value="26S_Proteasome_ATPase"/>
</dbReference>
<accession>A0A1I4M0N5</accession>
<feature type="domain" description="AAA+ ATPase" evidence="4">
    <location>
        <begin position="440"/>
        <end position="572"/>
    </location>
</feature>
<dbReference type="AlphaFoldDB" id="A0A1I4M0N5"/>